<keyword evidence="4 11" id="KW-0858">Xylan degradation</keyword>
<comment type="similarity">
    <text evidence="2">Belongs to the glycosyl hydrolase 10 (cellulase F) family.</text>
</comment>
<accession>A0A518AWJ7</accession>
<dbReference type="PROSITE" id="PS51760">
    <property type="entry name" value="GH10_2"/>
    <property type="match status" value="1"/>
</dbReference>
<dbReference type="Gene3D" id="3.20.20.80">
    <property type="entry name" value="Glycosidases"/>
    <property type="match status" value="1"/>
</dbReference>
<protein>
    <recommendedName>
        <fullName evidence="3">endo-1,4-beta-xylanase</fullName>
        <ecNumber evidence="3">3.2.1.8</ecNumber>
    </recommendedName>
</protein>
<evidence type="ECO:0000313" key="11">
    <source>
        <dbReference type="EMBL" id="QDU59060.1"/>
    </source>
</evidence>
<dbReference type="Pfam" id="PF00331">
    <property type="entry name" value="Glyco_hydro_10"/>
    <property type="match status" value="1"/>
</dbReference>
<dbReference type="EMBL" id="CP036278">
    <property type="protein sequence ID" value="QDU59060.1"/>
    <property type="molecule type" value="Genomic_DNA"/>
</dbReference>
<evidence type="ECO:0000256" key="7">
    <source>
        <dbReference type="ARBA" id="ARBA00023277"/>
    </source>
</evidence>
<dbReference type="RefSeq" id="WP_145251706.1">
    <property type="nucleotide sequence ID" value="NZ_CP036278.1"/>
</dbReference>
<dbReference type="InterPro" id="IPR044846">
    <property type="entry name" value="GH10"/>
</dbReference>
<evidence type="ECO:0000256" key="4">
    <source>
        <dbReference type="ARBA" id="ARBA00022651"/>
    </source>
</evidence>
<name>A0A518AWJ7_9BACT</name>
<dbReference type="OrthoDB" id="2513075at2"/>
<sequence length="391" mass="45406">MHELELFRPTELAAGSAYELRKGVTKMKYSALFAFCLLWPAIVEAVEPPVPNGRRLREIVAERYPDGQFYIGGTTGWQKYQREPGVILDREFDYVTPENDFKQSTIHPAPDVWRWDLADAWIKHCADHQQALRIHGPISPQASWWACDDDRTADELRQNLVEYTTALYQRYDKYEQVKWFDVVNETVLGDGSWHGPKPGNNHWECPWPKIGYDESHPLRPPLYIKLAFEIANEHAPNTKLIINQHGEMEDAMWDKIKALVPYLREQGLRVDGIGWQAHIHVGWEKKPGNLEKLRALIDWAHANDLEFHVTEMNAWLTSTNRDLDAQGETFAAVVRVLLEKRDTGLVTWNVWNISDRDAFESHLKKEGCLFDREYQAKPGYYAIQKVLEETK</sequence>
<dbReference type="InterPro" id="IPR001000">
    <property type="entry name" value="GH10_dom"/>
</dbReference>
<evidence type="ECO:0000256" key="8">
    <source>
        <dbReference type="ARBA" id="ARBA00023295"/>
    </source>
</evidence>
<dbReference type="GO" id="GO:0045493">
    <property type="term" value="P:xylan catabolic process"/>
    <property type="evidence" value="ECO:0007669"/>
    <property type="project" value="UniProtKB-KW"/>
</dbReference>
<dbReference type="PANTHER" id="PTHR31490:SF88">
    <property type="entry name" value="BETA-XYLANASE"/>
    <property type="match status" value="1"/>
</dbReference>
<evidence type="ECO:0000259" key="10">
    <source>
        <dbReference type="PROSITE" id="PS51760"/>
    </source>
</evidence>
<dbReference type="EC" id="3.2.1.8" evidence="3"/>
<keyword evidence="12" id="KW-1185">Reference proteome</keyword>
<dbReference type="InterPro" id="IPR017853">
    <property type="entry name" value="GH"/>
</dbReference>
<dbReference type="PANTHER" id="PTHR31490">
    <property type="entry name" value="GLYCOSYL HYDROLASE"/>
    <property type="match status" value="1"/>
</dbReference>
<evidence type="ECO:0000256" key="3">
    <source>
        <dbReference type="ARBA" id="ARBA00012590"/>
    </source>
</evidence>
<dbReference type="SUPFAM" id="SSF51445">
    <property type="entry name" value="(Trans)glycosidases"/>
    <property type="match status" value="1"/>
</dbReference>
<dbReference type="Proteomes" id="UP000315750">
    <property type="component" value="Chromosome"/>
</dbReference>
<evidence type="ECO:0000256" key="9">
    <source>
        <dbReference type="ARBA" id="ARBA00023326"/>
    </source>
</evidence>
<keyword evidence="9" id="KW-0624">Polysaccharide degradation</keyword>
<proteinExistence type="inferred from homology"/>
<evidence type="ECO:0000313" key="12">
    <source>
        <dbReference type="Proteomes" id="UP000315750"/>
    </source>
</evidence>
<dbReference type="AlphaFoldDB" id="A0A518AWJ7"/>
<comment type="catalytic activity">
    <reaction evidence="1">
        <text>Endohydrolysis of (1-&gt;4)-beta-D-xylosidic linkages in xylans.</text>
        <dbReference type="EC" id="3.2.1.8"/>
    </reaction>
</comment>
<evidence type="ECO:0000256" key="6">
    <source>
        <dbReference type="ARBA" id="ARBA00022801"/>
    </source>
</evidence>
<keyword evidence="5" id="KW-0732">Signal</keyword>
<feature type="domain" description="GH10" evidence="10">
    <location>
        <begin position="50"/>
        <end position="386"/>
    </location>
</feature>
<evidence type="ECO:0000256" key="1">
    <source>
        <dbReference type="ARBA" id="ARBA00000681"/>
    </source>
</evidence>
<keyword evidence="7" id="KW-0119">Carbohydrate metabolism</keyword>
<evidence type="ECO:0000256" key="2">
    <source>
        <dbReference type="ARBA" id="ARBA00007495"/>
    </source>
</evidence>
<dbReference type="GO" id="GO:0031176">
    <property type="term" value="F:endo-1,4-beta-xylanase activity"/>
    <property type="evidence" value="ECO:0007669"/>
    <property type="project" value="UniProtKB-EC"/>
</dbReference>
<keyword evidence="8 11" id="KW-0326">Glycosidase</keyword>
<organism evidence="11 12">
    <name type="scientific">Aeoliella mucimassa</name>
    <dbReference type="NCBI Taxonomy" id="2527972"/>
    <lineage>
        <taxon>Bacteria</taxon>
        <taxon>Pseudomonadati</taxon>
        <taxon>Planctomycetota</taxon>
        <taxon>Planctomycetia</taxon>
        <taxon>Pirellulales</taxon>
        <taxon>Lacipirellulaceae</taxon>
        <taxon>Aeoliella</taxon>
    </lineage>
</organism>
<keyword evidence="6 11" id="KW-0378">Hydrolase</keyword>
<gene>
    <name evidence="11" type="primary">xynA</name>
    <name evidence="11" type="ORF">Pan181_53010</name>
</gene>
<reference evidence="11 12" key="1">
    <citation type="submission" date="2019-02" db="EMBL/GenBank/DDBJ databases">
        <title>Deep-cultivation of Planctomycetes and their phenomic and genomic characterization uncovers novel biology.</title>
        <authorList>
            <person name="Wiegand S."/>
            <person name="Jogler M."/>
            <person name="Boedeker C."/>
            <person name="Pinto D."/>
            <person name="Vollmers J."/>
            <person name="Rivas-Marin E."/>
            <person name="Kohn T."/>
            <person name="Peeters S.H."/>
            <person name="Heuer A."/>
            <person name="Rast P."/>
            <person name="Oberbeckmann S."/>
            <person name="Bunk B."/>
            <person name="Jeske O."/>
            <person name="Meyerdierks A."/>
            <person name="Storesund J.E."/>
            <person name="Kallscheuer N."/>
            <person name="Luecker S."/>
            <person name="Lage O.M."/>
            <person name="Pohl T."/>
            <person name="Merkel B.J."/>
            <person name="Hornburger P."/>
            <person name="Mueller R.-W."/>
            <person name="Bruemmer F."/>
            <person name="Labrenz M."/>
            <person name="Spormann A.M."/>
            <person name="Op den Camp H."/>
            <person name="Overmann J."/>
            <person name="Amann R."/>
            <person name="Jetten M.S.M."/>
            <person name="Mascher T."/>
            <person name="Medema M.H."/>
            <person name="Devos D.P."/>
            <person name="Kaster A.-K."/>
            <person name="Ovreas L."/>
            <person name="Rohde M."/>
            <person name="Galperin M.Y."/>
            <person name="Jogler C."/>
        </authorList>
    </citation>
    <scope>NUCLEOTIDE SEQUENCE [LARGE SCALE GENOMIC DNA]</scope>
    <source>
        <strain evidence="11 12">Pan181</strain>
    </source>
</reference>
<dbReference type="SMART" id="SM00633">
    <property type="entry name" value="Glyco_10"/>
    <property type="match status" value="1"/>
</dbReference>
<evidence type="ECO:0000256" key="5">
    <source>
        <dbReference type="ARBA" id="ARBA00022729"/>
    </source>
</evidence>
<dbReference type="KEGG" id="amuc:Pan181_53010"/>